<dbReference type="AlphaFoldDB" id="K1T869"/>
<protein>
    <submittedName>
        <fullName evidence="2">ABC-type multidrug transport system, ATPase and permease component</fullName>
    </submittedName>
</protein>
<sequence length="82" mass="8957">MELQGMKMVDVIINGYAKFIAIVLCLIFFSPVAAVISIVGVALSALALQGISRHSEKTLQQPIKQWKICPAQRLNTSEGFPL</sequence>
<evidence type="ECO:0000313" key="2">
    <source>
        <dbReference type="EMBL" id="EKC69362.1"/>
    </source>
</evidence>
<organism evidence="2">
    <name type="scientific">human gut metagenome</name>
    <dbReference type="NCBI Taxonomy" id="408170"/>
    <lineage>
        <taxon>unclassified sequences</taxon>
        <taxon>metagenomes</taxon>
        <taxon>organismal metagenomes</taxon>
    </lineage>
</organism>
<reference evidence="2" key="1">
    <citation type="journal article" date="2013" name="Environ. Microbiol.">
        <title>Microbiota from the distal guts of lean and obese adolescents exhibit partial functional redundancy besides clear differences in community structure.</title>
        <authorList>
            <person name="Ferrer M."/>
            <person name="Ruiz A."/>
            <person name="Lanza F."/>
            <person name="Haange S.B."/>
            <person name="Oberbach A."/>
            <person name="Till H."/>
            <person name="Bargiela R."/>
            <person name="Campoy C."/>
            <person name="Segura M.T."/>
            <person name="Richter M."/>
            <person name="von Bergen M."/>
            <person name="Seifert J."/>
            <person name="Suarez A."/>
        </authorList>
    </citation>
    <scope>NUCLEOTIDE SEQUENCE</scope>
</reference>
<comment type="caution">
    <text evidence="2">The sequence shown here is derived from an EMBL/GenBank/DDBJ whole genome shotgun (WGS) entry which is preliminary data.</text>
</comment>
<keyword evidence="1" id="KW-1133">Transmembrane helix</keyword>
<gene>
    <name evidence="2" type="ORF">LEA_08332</name>
</gene>
<evidence type="ECO:0000256" key="1">
    <source>
        <dbReference type="SAM" id="Phobius"/>
    </source>
</evidence>
<proteinExistence type="predicted"/>
<keyword evidence="1" id="KW-0472">Membrane</keyword>
<name>K1T869_9ZZZZ</name>
<keyword evidence="1" id="KW-0812">Transmembrane</keyword>
<accession>K1T869</accession>
<feature type="transmembrane region" description="Helical" evidence="1">
    <location>
        <begin position="20"/>
        <end position="48"/>
    </location>
</feature>
<dbReference type="EMBL" id="AJWY01005533">
    <property type="protein sequence ID" value="EKC69362.1"/>
    <property type="molecule type" value="Genomic_DNA"/>
</dbReference>